<dbReference type="AlphaFoldDB" id="A0A1D1W0L9"/>
<proteinExistence type="predicted"/>
<comment type="caution">
    <text evidence="2">The sequence shown here is derived from an EMBL/GenBank/DDBJ whole genome shotgun (WGS) entry which is preliminary data.</text>
</comment>
<evidence type="ECO:0000256" key="1">
    <source>
        <dbReference type="SAM" id="MobiDB-lite"/>
    </source>
</evidence>
<feature type="compositionally biased region" description="Basic and acidic residues" evidence="1">
    <location>
        <begin position="642"/>
        <end position="652"/>
    </location>
</feature>
<protein>
    <submittedName>
        <fullName evidence="2">Uncharacterized protein</fullName>
    </submittedName>
</protein>
<gene>
    <name evidence="2" type="primary">RvY_17013-1</name>
    <name evidence="2" type="synonym">RvY_17013.1</name>
    <name evidence="2" type="ORF">RvY_17013</name>
</gene>
<reference evidence="2 3" key="1">
    <citation type="journal article" date="2016" name="Nat. Commun.">
        <title>Extremotolerant tardigrade genome and improved radiotolerance of human cultured cells by tardigrade-unique protein.</title>
        <authorList>
            <person name="Hashimoto T."/>
            <person name="Horikawa D.D."/>
            <person name="Saito Y."/>
            <person name="Kuwahara H."/>
            <person name="Kozuka-Hata H."/>
            <person name="Shin-I T."/>
            <person name="Minakuchi Y."/>
            <person name="Ohishi K."/>
            <person name="Motoyama A."/>
            <person name="Aizu T."/>
            <person name="Enomoto A."/>
            <person name="Kondo K."/>
            <person name="Tanaka S."/>
            <person name="Hara Y."/>
            <person name="Koshikawa S."/>
            <person name="Sagara H."/>
            <person name="Miura T."/>
            <person name="Yokobori S."/>
            <person name="Miyagawa K."/>
            <person name="Suzuki Y."/>
            <person name="Kubo T."/>
            <person name="Oyama M."/>
            <person name="Kohara Y."/>
            <person name="Fujiyama A."/>
            <person name="Arakawa K."/>
            <person name="Katayama T."/>
            <person name="Toyoda A."/>
            <person name="Kunieda T."/>
        </authorList>
    </citation>
    <scope>NUCLEOTIDE SEQUENCE [LARGE SCALE GENOMIC DNA]</scope>
    <source>
        <strain evidence="2 3">YOKOZUNA-1</strain>
    </source>
</reference>
<dbReference type="SUPFAM" id="SSF50978">
    <property type="entry name" value="WD40 repeat-like"/>
    <property type="match status" value="1"/>
</dbReference>
<keyword evidence="3" id="KW-1185">Reference proteome</keyword>
<dbReference type="Proteomes" id="UP000186922">
    <property type="component" value="Unassembled WGS sequence"/>
</dbReference>
<organism evidence="2 3">
    <name type="scientific">Ramazzottius varieornatus</name>
    <name type="common">Water bear</name>
    <name type="synonym">Tardigrade</name>
    <dbReference type="NCBI Taxonomy" id="947166"/>
    <lineage>
        <taxon>Eukaryota</taxon>
        <taxon>Metazoa</taxon>
        <taxon>Ecdysozoa</taxon>
        <taxon>Tardigrada</taxon>
        <taxon>Eutardigrada</taxon>
        <taxon>Parachela</taxon>
        <taxon>Hypsibioidea</taxon>
        <taxon>Ramazzottiidae</taxon>
        <taxon>Ramazzottius</taxon>
    </lineage>
</organism>
<dbReference type="OrthoDB" id="411991at2759"/>
<dbReference type="InterPro" id="IPR036322">
    <property type="entry name" value="WD40_repeat_dom_sf"/>
</dbReference>
<accession>A0A1D1W0L9</accession>
<feature type="compositionally biased region" description="Low complexity" evidence="1">
    <location>
        <begin position="671"/>
        <end position="684"/>
    </location>
</feature>
<sequence>MISRGVMSHFQQDAASPPSFVLPEYSDFSTAISVGMDPQRPLLVKQASAEDVGTFRQQMLIPFTPLNTIENRFFRTQINVPNGIKDEEEEELHSPVDANGGSCPDVPISSDVEAPVTQQVLPPFLHRFLKLDFPLFKKAQRLKDQFNEMVARYSRKDSAGNTFRGFWPKLHYLETSAVRALSYHPHETTLAFADGNSNVVVTSCVASLCGSLAEETPSSVPLRHAQQVDIVGLFWDYYSKRRLGVVCLRTCLVWNLEGRSSTSPQVPQLILSMDVSSDIFTAALFTSSLTLLVSTFHGRLREYDHYGVDTERRLGYDCILDLRLSPDGKLVGYSTSNGFLGVLFEDSLDSIVHLDVGSTVSSWAFLPDSSSLVFTKRNSLELFFLAIPPLDSPLANFYIPTVIATFTPASEETEDSKTQKALWEISGLALNDAGSHLILALTDRNGSVESRCLISIMSNDASGQHTVRKVSGWVLCGRADRPFTTDFVHQKSGGDLLSVATKGGCIFHLLIAPVTTADYSWHSISKVAPRQQLLSGNMVFLFLYHVLLPSFRWIASFFMANTQERHLDGFSADISNMSFPTIATPYKVSRITSFVDSKAENPLKDRLYEDILSRGMASVGEAFQADGSLGNRQQNRDQSPLSDHHMSVDRTPEVPSPHPWKNAFSPLAQQLGNLGLKSNGGNSSPPASLLQRINSVGKGSPKSILLSPKLVFGTDKE</sequence>
<name>A0A1D1W0L9_RAMVA</name>
<feature type="region of interest" description="Disordered" evidence="1">
    <location>
        <begin position="625"/>
        <end position="699"/>
    </location>
</feature>
<dbReference type="EMBL" id="BDGG01000014">
    <property type="protein sequence ID" value="GAV07137.1"/>
    <property type="molecule type" value="Genomic_DNA"/>
</dbReference>
<evidence type="ECO:0000313" key="2">
    <source>
        <dbReference type="EMBL" id="GAV07137.1"/>
    </source>
</evidence>
<evidence type="ECO:0000313" key="3">
    <source>
        <dbReference type="Proteomes" id="UP000186922"/>
    </source>
</evidence>
<feature type="compositionally biased region" description="Polar residues" evidence="1">
    <location>
        <begin position="630"/>
        <end position="641"/>
    </location>
</feature>